<comment type="caution">
    <text evidence="1">The sequence shown here is derived from an EMBL/GenBank/DDBJ whole genome shotgun (WGS) entry which is preliminary data.</text>
</comment>
<evidence type="ECO:0000313" key="2">
    <source>
        <dbReference type="Proteomes" id="UP000248745"/>
    </source>
</evidence>
<organism evidence="1 2">
    <name type="scientific">Taibaiella soli</name>
    <dbReference type="NCBI Taxonomy" id="1649169"/>
    <lineage>
        <taxon>Bacteria</taxon>
        <taxon>Pseudomonadati</taxon>
        <taxon>Bacteroidota</taxon>
        <taxon>Chitinophagia</taxon>
        <taxon>Chitinophagales</taxon>
        <taxon>Chitinophagaceae</taxon>
        <taxon>Taibaiella</taxon>
    </lineage>
</organism>
<sequence length="79" mass="9329">MEHFFDLPVSYQEEELTFRGRLVTFGYAYKFYVIIEGQELVFEKDDEMNYRAINAAEHSKTISSELIEAVIESLQKIKE</sequence>
<protein>
    <submittedName>
        <fullName evidence="1">Uncharacterized protein</fullName>
    </submittedName>
</protein>
<dbReference type="EMBL" id="QKTW01000003">
    <property type="protein sequence ID" value="PZF74634.1"/>
    <property type="molecule type" value="Genomic_DNA"/>
</dbReference>
<evidence type="ECO:0000313" key="1">
    <source>
        <dbReference type="EMBL" id="PZF74634.1"/>
    </source>
</evidence>
<dbReference type="Proteomes" id="UP000248745">
    <property type="component" value="Unassembled WGS sequence"/>
</dbReference>
<dbReference type="RefSeq" id="WP_110997474.1">
    <property type="nucleotide sequence ID" value="NZ_QKTW01000003.1"/>
</dbReference>
<proteinExistence type="predicted"/>
<accession>A0A2W2B2W9</accession>
<name>A0A2W2B2W9_9BACT</name>
<keyword evidence="2" id="KW-1185">Reference proteome</keyword>
<dbReference type="OrthoDB" id="675660at2"/>
<dbReference type="AlphaFoldDB" id="A0A2W2B2W9"/>
<gene>
    <name evidence="1" type="ORF">DN068_03390</name>
</gene>
<reference evidence="1 2" key="1">
    <citation type="submission" date="2018-06" db="EMBL/GenBank/DDBJ databases">
        <title>Mucibacter soli gen. nov., sp. nov., a new member of the family Chitinophagaceae producing mucin.</title>
        <authorList>
            <person name="Kim M.-K."/>
            <person name="Park S."/>
            <person name="Kim T.-S."/>
            <person name="Joung Y."/>
            <person name="Han J.-H."/>
            <person name="Kim S.B."/>
        </authorList>
    </citation>
    <scope>NUCLEOTIDE SEQUENCE [LARGE SCALE GENOMIC DNA]</scope>
    <source>
        <strain evidence="1 2">R1-15</strain>
    </source>
</reference>